<evidence type="ECO:0000313" key="1">
    <source>
        <dbReference type="EMBL" id="MEK8045290.1"/>
    </source>
</evidence>
<dbReference type="Proteomes" id="UP001379945">
    <property type="component" value="Unassembled WGS sequence"/>
</dbReference>
<proteinExistence type="predicted"/>
<gene>
    <name evidence="1" type="ORF">AACH00_02885</name>
</gene>
<dbReference type="Gene3D" id="1.20.120.740">
    <property type="entry name" value="YgfB uncharacterised protein family UPF0149, PF03695"/>
    <property type="match status" value="1"/>
</dbReference>
<dbReference type="InterPro" id="IPR036255">
    <property type="entry name" value="YgfB-like_sf"/>
</dbReference>
<reference evidence="1 2" key="1">
    <citation type="submission" date="2024-04" db="EMBL/GenBank/DDBJ databases">
        <title>Novel species of the genus Ideonella isolated from streams.</title>
        <authorList>
            <person name="Lu H."/>
        </authorList>
    </citation>
    <scope>NUCLEOTIDE SEQUENCE [LARGE SCALE GENOMIC DNA]</scope>
    <source>
        <strain evidence="1 2">LYT19W</strain>
    </source>
</reference>
<name>A0ABU9C200_9BURK</name>
<sequence length="206" mass="21941">MQYPQFDRQSPNTPLSNDELQALDELLLSLPVDGAMSLDGMDGYLTALLIGPSKVLDTLPTADWLPAIWGGDPEGDGPAPFASNQKRKRTVVMVLRHLQALACTLRDSPDDWQPVFSVAEQGDEELADASDWCTGFLQATDLDPEAWAPLFDDAQIGPALVPIALLGGEVDADAGADLSDPTVCNDLSRAAADAVMLLLERGQAPA</sequence>
<dbReference type="RefSeq" id="WP_341397433.1">
    <property type="nucleotide sequence ID" value="NZ_JBBUTI010000001.1"/>
</dbReference>
<accession>A0ABU9C200</accession>
<organism evidence="1 2">
    <name type="scientific">Ideonella margarita</name>
    <dbReference type="NCBI Taxonomy" id="2984191"/>
    <lineage>
        <taxon>Bacteria</taxon>
        <taxon>Pseudomonadati</taxon>
        <taxon>Pseudomonadota</taxon>
        <taxon>Betaproteobacteria</taxon>
        <taxon>Burkholderiales</taxon>
        <taxon>Sphaerotilaceae</taxon>
        <taxon>Ideonella</taxon>
    </lineage>
</organism>
<dbReference type="InterPro" id="IPR011978">
    <property type="entry name" value="YgfB-like"/>
</dbReference>
<dbReference type="SUPFAM" id="SSF101327">
    <property type="entry name" value="YgfB-like"/>
    <property type="match status" value="1"/>
</dbReference>
<comment type="caution">
    <text evidence="1">The sequence shown here is derived from an EMBL/GenBank/DDBJ whole genome shotgun (WGS) entry which is preliminary data.</text>
</comment>
<evidence type="ECO:0000313" key="2">
    <source>
        <dbReference type="Proteomes" id="UP001379945"/>
    </source>
</evidence>
<keyword evidence="2" id="KW-1185">Reference proteome</keyword>
<dbReference type="EMBL" id="JBBUTI010000001">
    <property type="protein sequence ID" value="MEK8045290.1"/>
    <property type="molecule type" value="Genomic_DNA"/>
</dbReference>
<dbReference type="NCBIfam" id="TIGR02292">
    <property type="entry name" value="ygfB_yecA"/>
    <property type="match status" value="1"/>
</dbReference>
<dbReference type="Pfam" id="PF03695">
    <property type="entry name" value="UPF0149"/>
    <property type="match status" value="1"/>
</dbReference>
<protein>
    <submittedName>
        <fullName evidence="1">UPF0149 family protein</fullName>
    </submittedName>
</protein>